<name>A0AAV1IHU9_9CHLO</name>
<dbReference type="InterPro" id="IPR001734">
    <property type="entry name" value="Na/solute_symporter"/>
</dbReference>
<feature type="transmembrane region" description="Helical" evidence="9">
    <location>
        <begin position="418"/>
        <end position="441"/>
    </location>
</feature>
<dbReference type="PROSITE" id="PS50283">
    <property type="entry name" value="NA_SOLUT_SYMP_3"/>
    <property type="match status" value="1"/>
</dbReference>
<dbReference type="EMBL" id="CAUYUE010000012">
    <property type="protein sequence ID" value="CAK0785600.1"/>
    <property type="molecule type" value="Genomic_DNA"/>
</dbReference>
<evidence type="ECO:0000256" key="3">
    <source>
        <dbReference type="ARBA" id="ARBA00022448"/>
    </source>
</evidence>
<organism evidence="10 11">
    <name type="scientific">Coccomyxa viridis</name>
    <dbReference type="NCBI Taxonomy" id="1274662"/>
    <lineage>
        <taxon>Eukaryota</taxon>
        <taxon>Viridiplantae</taxon>
        <taxon>Chlorophyta</taxon>
        <taxon>core chlorophytes</taxon>
        <taxon>Trebouxiophyceae</taxon>
        <taxon>Trebouxiophyceae incertae sedis</taxon>
        <taxon>Coccomyxaceae</taxon>
        <taxon>Coccomyxa</taxon>
    </lineage>
</organism>
<proteinExistence type="inferred from homology"/>
<feature type="compositionally biased region" description="Polar residues" evidence="8">
    <location>
        <begin position="682"/>
        <end position="692"/>
    </location>
</feature>
<feature type="transmembrane region" description="Helical" evidence="9">
    <location>
        <begin position="39"/>
        <end position="62"/>
    </location>
</feature>
<dbReference type="AlphaFoldDB" id="A0AAV1IHU9"/>
<feature type="transmembrane region" description="Helical" evidence="9">
    <location>
        <begin position="118"/>
        <end position="138"/>
    </location>
</feature>
<dbReference type="Pfam" id="PF00474">
    <property type="entry name" value="SSF"/>
    <property type="match status" value="1"/>
</dbReference>
<evidence type="ECO:0000313" key="10">
    <source>
        <dbReference type="EMBL" id="CAK0785600.1"/>
    </source>
</evidence>
<dbReference type="CDD" id="cd11476">
    <property type="entry name" value="SLC5sbd_DUR3"/>
    <property type="match status" value="1"/>
</dbReference>
<accession>A0AAV1IHU9</accession>
<feature type="transmembrane region" description="Helical" evidence="9">
    <location>
        <begin position="615"/>
        <end position="639"/>
    </location>
</feature>
<comment type="similarity">
    <text evidence="2 7">Belongs to the sodium:solute symporter (SSF) (TC 2.A.21) family.</text>
</comment>
<keyword evidence="11" id="KW-1185">Reference proteome</keyword>
<gene>
    <name evidence="10" type="ORF">CVIRNUC_008810</name>
</gene>
<dbReference type="GO" id="GO:0005886">
    <property type="term" value="C:plasma membrane"/>
    <property type="evidence" value="ECO:0007669"/>
    <property type="project" value="TreeGrafter"/>
</dbReference>
<feature type="transmembrane region" description="Helical" evidence="9">
    <location>
        <begin position="159"/>
        <end position="181"/>
    </location>
</feature>
<evidence type="ECO:0000256" key="5">
    <source>
        <dbReference type="ARBA" id="ARBA00022989"/>
    </source>
</evidence>
<feature type="transmembrane region" description="Helical" evidence="9">
    <location>
        <begin position="585"/>
        <end position="603"/>
    </location>
</feature>
<dbReference type="InterPro" id="IPR031155">
    <property type="entry name" value="DUR"/>
</dbReference>
<feature type="transmembrane region" description="Helical" evidence="9">
    <location>
        <begin position="447"/>
        <end position="469"/>
    </location>
</feature>
<dbReference type="PANTHER" id="PTHR46154">
    <property type="match status" value="1"/>
</dbReference>
<feature type="transmembrane region" description="Helical" evidence="9">
    <location>
        <begin position="476"/>
        <end position="499"/>
    </location>
</feature>
<feature type="region of interest" description="Disordered" evidence="8">
    <location>
        <begin position="662"/>
        <end position="710"/>
    </location>
</feature>
<protein>
    <submittedName>
        <fullName evidence="10">Uncharacterized protein</fullName>
    </submittedName>
</protein>
<evidence type="ECO:0000256" key="1">
    <source>
        <dbReference type="ARBA" id="ARBA00004141"/>
    </source>
</evidence>
<dbReference type="InterPro" id="IPR038377">
    <property type="entry name" value="Na/Glc_symporter_sf"/>
</dbReference>
<keyword evidence="4 9" id="KW-0812">Transmembrane</keyword>
<evidence type="ECO:0000256" key="8">
    <source>
        <dbReference type="SAM" id="MobiDB-lite"/>
    </source>
</evidence>
<feature type="transmembrane region" description="Helical" evidence="9">
    <location>
        <begin position="274"/>
        <end position="299"/>
    </location>
</feature>
<feature type="transmembrane region" description="Helical" evidence="9">
    <location>
        <begin position="356"/>
        <end position="383"/>
    </location>
</feature>
<keyword evidence="3" id="KW-0813">Transport</keyword>
<feature type="compositionally biased region" description="Pro residues" evidence="8">
    <location>
        <begin position="700"/>
        <end position="710"/>
    </location>
</feature>
<evidence type="ECO:0000256" key="2">
    <source>
        <dbReference type="ARBA" id="ARBA00006434"/>
    </source>
</evidence>
<feature type="transmembrane region" description="Helical" evidence="9">
    <location>
        <begin position="519"/>
        <end position="536"/>
    </location>
</feature>
<keyword evidence="6 9" id="KW-0472">Membrane</keyword>
<evidence type="ECO:0000256" key="6">
    <source>
        <dbReference type="ARBA" id="ARBA00023136"/>
    </source>
</evidence>
<feature type="transmembrane region" description="Helical" evidence="9">
    <location>
        <begin position="193"/>
        <end position="215"/>
    </location>
</feature>
<dbReference type="PANTHER" id="PTHR46154:SF4">
    <property type="entry name" value="UREA ACTIVE TRANSPORTER"/>
    <property type="match status" value="1"/>
</dbReference>
<evidence type="ECO:0000256" key="7">
    <source>
        <dbReference type="RuleBase" id="RU362091"/>
    </source>
</evidence>
<comment type="subcellular location">
    <subcellularLocation>
        <location evidence="1">Membrane</location>
        <topology evidence="1">Multi-pass membrane protein</topology>
    </subcellularLocation>
</comment>
<feature type="transmembrane region" description="Helical" evidence="9">
    <location>
        <begin position="83"/>
        <end position="106"/>
    </location>
</feature>
<reference evidence="10 11" key="1">
    <citation type="submission" date="2023-10" db="EMBL/GenBank/DDBJ databases">
        <authorList>
            <person name="Maclean D."/>
            <person name="Macfadyen A."/>
        </authorList>
    </citation>
    <scope>NUCLEOTIDE SEQUENCE [LARGE SCALE GENOMIC DNA]</scope>
</reference>
<keyword evidence="5 9" id="KW-1133">Transmembrane helix</keyword>
<evidence type="ECO:0000256" key="4">
    <source>
        <dbReference type="ARBA" id="ARBA00022692"/>
    </source>
</evidence>
<dbReference type="Gene3D" id="1.20.1730.10">
    <property type="entry name" value="Sodium/glucose cotransporter"/>
    <property type="match status" value="1"/>
</dbReference>
<dbReference type="GO" id="GO:0015204">
    <property type="term" value="F:urea transmembrane transporter activity"/>
    <property type="evidence" value="ECO:0007669"/>
    <property type="project" value="InterPro"/>
</dbReference>
<comment type="caution">
    <text evidence="10">The sequence shown here is derived from an EMBL/GenBank/DDBJ whole genome shotgun (WGS) entry which is preliminary data.</text>
</comment>
<sequence>MAAVPASPANLFGLHQYDGLTSFFGDQNFDYDGFVLPQAAGWIVIILFGFVFALLAVFLVWVDIKFAGAVYNSEQFNTAGRSIGTGLLAVDIVSHWTWASILLQSVSYGYFYGITGSYWYAVNDAAIIVLFAVVALEIKWKAPKAHTLLELVYVRWGKIAHVVFFVFAVVTNLLVSLSMLQGCVSAVNALTGVNVYAMSFLIPIGVVCYAAIGGLKATFTTSYMHTVIIYIVCLVLMFKVFLPGNLLGGIDQIYDRLQQMTQALPVAGNQDGSYLTAFSSGGLQFEIIFFFSALSQMLVDQAYWQSAIAARASCAVKGYFLAAFLFLGIVFSLPVCMGMASLALDLPVSNDEALQGLVLPAAAFVILGKAGAVLVIIIVFMAVTSSGASEMVAISSLFTFDVYRRYIDPKATGKRLVVVSRVSVCIWAIIMGIAMSIAQAATINVNWLITIIGVIVGGAVPPLACLLTWRRCTSSAAISAAIIGSACGIASWLACAQIMNGEISIITTGLNPPLLTGNIFSVGISAILVVLISLIFPDKTPFAWEIYRERITTAEDKVKKAGALDASSVESDAEMEEIRRFRRPTVIAVIVVFIAAMIVWPLLMLPAGDFSLGYFRFYIVLTFIFLFIASVIGIFYPIWEARDLITKFLTGDTFQELIERSFHGSSRGGSRNPSMKGGRAQTPKSNLDSAHNGTAVDPKIAPPAAPAAKQ</sequence>
<feature type="transmembrane region" description="Helical" evidence="9">
    <location>
        <begin position="227"/>
        <end position="254"/>
    </location>
</feature>
<evidence type="ECO:0000256" key="9">
    <source>
        <dbReference type="SAM" id="Phobius"/>
    </source>
</evidence>
<dbReference type="Proteomes" id="UP001314263">
    <property type="component" value="Unassembled WGS sequence"/>
</dbReference>
<evidence type="ECO:0000313" key="11">
    <source>
        <dbReference type="Proteomes" id="UP001314263"/>
    </source>
</evidence>
<feature type="transmembrane region" description="Helical" evidence="9">
    <location>
        <begin position="319"/>
        <end position="344"/>
    </location>
</feature>